<evidence type="ECO:0000259" key="2">
    <source>
        <dbReference type="Pfam" id="PF08370"/>
    </source>
</evidence>
<feature type="transmembrane region" description="Helical" evidence="1">
    <location>
        <begin position="422"/>
        <end position="441"/>
    </location>
</feature>
<evidence type="ECO:0000313" key="4">
    <source>
        <dbReference type="Proteomes" id="UP001370490"/>
    </source>
</evidence>
<organism evidence="3 4">
    <name type="scientific">Dillenia turbinata</name>
    <dbReference type="NCBI Taxonomy" id="194707"/>
    <lineage>
        <taxon>Eukaryota</taxon>
        <taxon>Viridiplantae</taxon>
        <taxon>Streptophyta</taxon>
        <taxon>Embryophyta</taxon>
        <taxon>Tracheophyta</taxon>
        <taxon>Spermatophyta</taxon>
        <taxon>Magnoliopsida</taxon>
        <taxon>eudicotyledons</taxon>
        <taxon>Gunneridae</taxon>
        <taxon>Pentapetalae</taxon>
        <taxon>Dilleniales</taxon>
        <taxon>Dilleniaceae</taxon>
        <taxon>Dillenia</taxon>
    </lineage>
</organism>
<keyword evidence="1" id="KW-0812">Transmembrane</keyword>
<feature type="transmembrane region" description="Helical" evidence="1">
    <location>
        <begin position="306"/>
        <end position="332"/>
    </location>
</feature>
<dbReference type="Proteomes" id="UP001370490">
    <property type="component" value="Unassembled WGS sequence"/>
</dbReference>
<evidence type="ECO:0000313" key="3">
    <source>
        <dbReference type="EMBL" id="KAK6933503.1"/>
    </source>
</evidence>
<dbReference type="AlphaFoldDB" id="A0AAN8VEC5"/>
<sequence>MGRDDTVRTLSNGSLSISRSFGSASRKSLGSPSLLEVWASSTNVFQRSTREDDDEEELKWAAIERLPTYDRLRKGLLKQVLEDGKVGFQEVDVAKLGVLDKSHLMNSILKVVENDNEKVKIEIPQIEVRFEHLSIEGDAYVGNRALPTLLNSTLNAIEGILGFLKLYPSKKRVVKILRDVSGIVKPSRMTLLLGPPGSGKTTFLQVLAGKMDKDLRIDAFMKATAVEGQETSLLTYYVLKILGLEICADIVVGDVMRRGISGGQKKRVTTGFAPSGSSYPNPDPRIAEPTIGKALLKARGMFLEGYWYWICIGALIAFSLFFNLCFIAALTYSNCKLLLLILVSVSPFLDITKLQKLECSFGGLECIDMVVMYLPEILNVGTATQTPVKRGMVLPFHPLSLAFDHVNYYVDMPTQIPIWWRWYYWASPVSWTLYGVVTSQFGEKTDLLEVPGRGSMPVKVYLENSLGFHYDFLGVVMVAHVGWVLLFAFVFGYGIRFLNFQRR</sequence>
<keyword evidence="1" id="KW-0472">Membrane</keyword>
<keyword evidence="4" id="KW-1185">Reference proteome</keyword>
<proteinExistence type="predicted"/>
<comment type="caution">
    <text evidence="3">The sequence shown here is derived from an EMBL/GenBank/DDBJ whole genome shotgun (WGS) entry which is preliminary data.</text>
</comment>
<dbReference type="PANTHER" id="PTHR48040">
    <property type="entry name" value="PLEIOTROPIC DRUG RESISTANCE PROTEIN 1-LIKE ISOFORM X1"/>
    <property type="match status" value="1"/>
</dbReference>
<dbReference type="Gene3D" id="3.40.50.300">
    <property type="entry name" value="P-loop containing nucleotide triphosphate hydrolases"/>
    <property type="match status" value="1"/>
</dbReference>
<dbReference type="PANTHER" id="PTHR48040:SF60">
    <property type="entry name" value="ABC TRANSPORTER DOMAIN-CONTAINING PROTEIN"/>
    <property type="match status" value="1"/>
</dbReference>
<evidence type="ECO:0000256" key="1">
    <source>
        <dbReference type="SAM" id="Phobius"/>
    </source>
</evidence>
<accession>A0AAN8VEC5</accession>
<dbReference type="SUPFAM" id="SSF52540">
    <property type="entry name" value="P-loop containing nucleoside triphosphate hydrolases"/>
    <property type="match status" value="1"/>
</dbReference>
<protein>
    <submittedName>
        <fullName evidence="3">Plant PDR ABC transporter associated</fullName>
    </submittedName>
</protein>
<dbReference type="EMBL" id="JBAMMX010000009">
    <property type="protein sequence ID" value="KAK6933503.1"/>
    <property type="molecule type" value="Genomic_DNA"/>
</dbReference>
<dbReference type="InterPro" id="IPR027417">
    <property type="entry name" value="P-loop_NTPase"/>
</dbReference>
<reference evidence="3 4" key="1">
    <citation type="submission" date="2023-12" db="EMBL/GenBank/DDBJ databases">
        <title>A high-quality genome assembly for Dillenia turbinata (Dilleniales).</title>
        <authorList>
            <person name="Chanderbali A."/>
        </authorList>
    </citation>
    <scope>NUCLEOTIDE SEQUENCE [LARGE SCALE GENOMIC DNA]</scope>
    <source>
        <strain evidence="3">LSX21</strain>
        <tissue evidence="3">Leaf</tissue>
    </source>
</reference>
<keyword evidence="1" id="KW-1133">Transmembrane helix</keyword>
<dbReference type="Pfam" id="PF08370">
    <property type="entry name" value="PDR_assoc"/>
    <property type="match status" value="1"/>
</dbReference>
<dbReference type="InterPro" id="IPR013581">
    <property type="entry name" value="PDR_assoc"/>
</dbReference>
<feature type="transmembrane region" description="Helical" evidence="1">
    <location>
        <begin position="472"/>
        <end position="495"/>
    </location>
</feature>
<gene>
    <name evidence="3" type="ORF">RJ641_036397</name>
</gene>
<name>A0AAN8VEC5_9MAGN</name>
<feature type="domain" description="Plant PDR ABC transporter associated" evidence="2">
    <location>
        <begin position="285"/>
        <end position="334"/>
    </location>
</feature>